<evidence type="ECO:0000259" key="12">
    <source>
        <dbReference type="Pfam" id="PF08264"/>
    </source>
</evidence>
<dbReference type="InterPro" id="IPR001412">
    <property type="entry name" value="aa-tRNA-synth_I_CS"/>
</dbReference>
<dbReference type="Pfam" id="PF00133">
    <property type="entry name" value="tRNA-synt_1"/>
    <property type="match status" value="1"/>
</dbReference>
<evidence type="ECO:0000256" key="7">
    <source>
        <dbReference type="ARBA" id="ARBA00023146"/>
    </source>
</evidence>
<evidence type="ECO:0000256" key="9">
    <source>
        <dbReference type="NCBIfam" id="TIGR00422"/>
    </source>
</evidence>
<dbReference type="InterPro" id="IPR033705">
    <property type="entry name" value="Anticodon_Ia_Val"/>
</dbReference>
<dbReference type="SUPFAM" id="SSF47323">
    <property type="entry name" value="Anticodon-binding domain of a subclass of class I aminoacyl-tRNA synthetases"/>
    <property type="match status" value="1"/>
</dbReference>
<organism evidence="13 14">
    <name type="scientific">Glycocaulis abyssi</name>
    <dbReference type="NCBI Taxonomy" id="1433403"/>
    <lineage>
        <taxon>Bacteria</taxon>
        <taxon>Pseudomonadati</taxon>
        <taxon>Pseudomonadota</taxon>
        <taxon>Alphaproteobacteria</taxon>
        <taxon>Maricaulales</taxon>
        <taxon>Maricaulaceae</taxon>
        <taxon>Glycocaulis</taxon>
    </lineage>
</organism>
<dbReference type="PROSITE" id="PS00178">
    <property type="entry name" value="AA_TRNA_LIGASE_I"/>
    <property type="match status" value="1"/>
</dbReference>
<dbReference type="InterPro" id="IPR013155">
    <property type="entry name" value="M/V/L/I-tRNA-synth_anticd-bd"/>
</dbReference>
<keyword evidence="4 10" id="KW-0547">Nucleotide-binding</keyword>
<dbReference type="SUPFAM" id="SSF52374">
    <property type="entry name" value="Nucleotidylyl transferase"/>
    <property type="match status" value="1"/>
</dbReference>
<protein>
    <recommendedName>
        <fullName evidence="1 9">Valine--tRNA ligase</fullName>
        <ecNumber evidence="1 9">6.1.1.9</ecNumber>
    </recommendedName>
</protein>
<dbReference type="RefSeq" id="WP_371392709.1">
    <property type="nucleotide sequence ID" value="NZ_CP163421.1"/>
</dbReference>
<dbReference type="NCBIfam" id="TIGR00422">
    <property type="entry name" value="valS"/>
    <property type="match status" value="1"/>
</dbReference>
<evidence type="ECO:0000259" key="11">
    <source>
        <dbReference type="Pfam" id="PF00133"/>
    </source>
</evidence>
<dbReference type="InterPro" id="IPR009008">
    <property type="entry name" value="Val/Leu/Ile-tRNA-synth_edit"/>
</dbReference>
<evidence type="ECO:0000313" key="14">
    <source>
        <dbReference type="Proteomes" id="UP001596024"/>
    </source>
</evidence>
<name>A0ABV9NEQ3_9PROT</name>
<keyword evidence="7 10" id="KW-0030">Aminoacyl-tRNA synthetase</keyword>
<evidence type="ECO:0000256" key="8">
    <source>
        <dbReference type="ARBA" id="ARBA00047552"/>
    </source>
</evidence>
<evidence type="ECO:0000256" key="1">
    <source>
        <dbReference type="ARBA" id="ARBA00013169"/>
    </source>
</evidence>
<comment type="similarity">
    <text evidence="10">Belongs to the class-I aminoacyl-tRNA synthetase family.</text>
</comment>
<dbReference type="GO" id="GO:0004832">
    <property type="term" value="F:valine-tRNA ligase activity"/>
    <property type="evidence" value="ECO:0007669"/>
    <property type="project" value="UniProtKB-EC"/>
</dbReference>
<dbReference type="InterPro" id="IPR009080">
    <property type="entry name" value="tRNAsynth_Ia_anticodon-bd"/>
</dbReference>
<comment type="caution">
    <text evidence="13">The sequence shown here is derived from an EMBL/GenBank/DDBJ whole genome shotgun (WGS) entry which is preliminary data.</text>
</comment>
<proteinExistence type="inferred from homology"/>
<dbReference type="Pfam" id="PF08264">
    <property type="entry name" value="Anticodon_1"/>
    <property type="match status" value="1"/>
</dbReference>
<accession>A0ABV9NEQ3</accession>
<reference evidence="14" key="1">
    <citation type="journal article" date="2019" name="Int. J. Syst. Evol. Microbiol.">
        <title>The Global Catalogue of Microorganisms (GCM) 10K type strain sequencing project: providing services to taxonomists for standard genome sequencing and annotation.</title>
        <authorList>
            <consortium name="The Broad Institute Genomics Platform"/>
            <consortium name="The Broad Institute Genome Sequencing Center for Infectious Disease"/>
            <person name="Wu L."/>
            <person name="Ma J."/>
        </authorList>
    </citation>
    <scope>NUCLEOTIDE SEQUENCE [LARGE SCALE GENOMIC DNA]</scope>
    <source>
        <strain evidence="14">CCUG 62981</strain>
    </source>
</reference>
<evidence type="ECO:0000313" key="13">
    <source>
        <dbReference type="EMBL" id="MFC4725741.1"/>
    </source>
</evidence>
<evidence type="ECO:0000256" key="5">
    <source>
        <dbReference type="ARBA" id="ARBA00022840"/>
    </source>
</evidence>
<keyword evidence="14" id="KW-1185">Reference proteome</keyword>
<comment type="catalytic activity">
    <reaction evidence="8">
        <text>tRNA(Val) + L-valine + ATP = L-valyl-tRNA(Val) + AMP + diphosphate</text>
        <dbReference type="Rhea" id="RHEA:10704"/>
        <dbReference type="Rhea" id="RHEA-COMP:9672"/>
        <dbReference type="Rhea" id="RHEA-COMP:9708"/>
        <dbReference type="ChEBI" id="CHEBI:30616"/>
        <dbReference type="ChEBI" id="CHEBI:33019"/>
        <dbReference type="ChEBI" id="CHEBI:57762"/>
        <dbReference type="ChEBI" id="CHEBI:78442"/>
        <dbReference type="ChEBI" id="CHEBI:78537"/>
        <dbReference type="ChEBI" id="CHEBI:456215"/>
        <dbReference type="EC" id="6.1.1.9"/>
    </reaction>
</comment>
<evidence type="ECO:0000256" key="6">
    <source>
        <dbReference type="ARBA" id="ARBA00022917"/>
    </source>
</evidence>
<evidence type="ECO:0000256" key="3">
    <source>
        <dbReference type="ARBA" id="ARBA00022598"/>
    </source>
</evidence>
<dbReference type="CDD" id="cd07962">
    <property type="entry name" value="Anticodon_Ia_Val"/>
    <property type="match status" value="1"/>
</dbReference>
<dbReference type="HAMAP" id="MF_02005">
    <property type="entry name" value="Val_tRNA_synth_type2"/>
    <property type="match status" value="1"/>
</dbReference>
<dbReference type="EC" id="6.1.1.9" evidence="1 9"/>
<dbReference type="InterPro" id="IPR022874">
    <property type="entry name" value="Valine-tRNA_ligase_type_2"/>
</dbReference>
<dbReference type="Gene3D" id="1.10.730.10">
    <property type="entry name" value="Isoleucyl-tRNA Synthetase, Domain 1"/>
    <property type="match status" value="1"/>
</dbReference>
<dbReference type="PRINTS" id="PR00986">
    <property type="entry name" value="TRNASYNTHVAL"/>
</dbReference>
<dbReference type="InterPro" id="IPR002303">
    <property type="entry name" value="Valyl-tRNA_ligase"/>
</dbReference>
<feature type="domain" description="Aminoacyl-tRNA synthetase class Ia" evidence="11">
    <location>
        <begin position="19"/>
        <end position="592"/>
    </location>
</feature>
<evidence type="ECO:0000256" key="2">
    <source>
        <dbReference type="ARBA" id="ARBA00022490"/>
    </source>
</evidence>
<sequence>MKPFPDRYKPQDAETTCNARWLKDEAFKWDPSLPAESDYVIDTPPPTVSGTLHVGHVYSYTQADIMARYFRMAGKNVLYPIGWDDNGLPTERLVEKKKKVRGGTMAREEFVALCREVIPEYEQQFRDLFTRLALSVDWSREYQTISDESRTVSQMSFLDLYRKGLLERRLEPTLWDPADRTAIAQAEVEETEREGKLNYVAFEIEGGGEPAVIATTRPELIAACGALIIHPEHKRAKELIGKRAITPLYGVPVPIVADETVDPEKGTGMVMCCTFGDVTDIQWYRTHKLPLRIVIGPDGKMIPDLPIGSDDWPSVDVEGAKATIAALASQKAEAAKAAIIEMLRETGVLLKQETTHQVVPVAERSGAPLEIIVTPQWFIRTLDFKEQILAKGREITWKPDYMRQRFESWVEGLKWDWAISRQRHFGVALPVWYSRRPGEEGKVIVPEVADLPVDPTVDLPRGYTRDEVEGERDVMDTWATSSVSPQLVTRSINEDFALDMDVHKRLFPMSVRPQAHEIIRTWAFYTIVKALHHQNTVPWNTIAISGWCLASDGSKMSKSKGNVIDPIKLLDEYGADAVRYWTGTSRLGHDTALAPNVLSQGKRLVTKLWNAVKLAHMALEQADISPVSPKADIEAGLITHPMDKWLLGELSETVEKATKAFEAYEYAQALRVTDDFFWRTYCDNYLEIVKSRTRFEGKPDAGQLSALHTLWHASMMQLKLFAPFIPYVTDTLHDVLAGKGDADTRTLHARGNWPKLDEQADKDGFRAEGDAFVSILAGVRKVKSELQVSMKAPVQVLTIVADADGDIASLIGPVVEDLKAVTNALEVRMGPAPSGARTSLSPDERFAIALEMAPAQDGA</sequence>
<dbReference type="Proteomes" id="UP001596024">
    <property type="component" value="Unassembled WGS sequence"/>
</dbReference>
<dbReference type="InterPro" id="IPR014729">
    <property type="entry name" value="Rossmann-like_a/b/a_fold"/>
</dbReference>
<gene>
    <name evidence="13" type="ORF">ACFPB0_10605</name>
</gene>
<evidence type="ECO:0000256" key="4">
    <source>
        <dbReference type="ARBA" id="ARBA00022741"/>
    </source>
</evidence>
<keyword evidence="5 10" id="KW-0067">ATP-binding</keyword>
<dbReference type="NCBIfam" id="NF009687">
    <property type="entry name" value="PRK13208.1"/>
    <property type="match status" value="1"/>
</dbReference>
<keyword evidence="6 10" id="KW-0648">Protein biosynthesis</keyword>
<dbReference type="PANTHER" id="PTHR11946:SF93">
    <property type="entry name" value="VALINE--TRNA LIGASE, CHLOROPLASTIC_MITOCHONDRIAL 2"/>
    <property type="match status" value="1"/>
</dbReference>
<evidence type="ECO:0000256" key="10">
    <source>
        <dbReference type="RuleBase" id="RU363035"/>
    </source>
</evidence>
<dbReference type="InterPro" id="IPR002300">
    <property type="entry name" value="aa-tRNA-synth_Ia"/>
</dbReference>
<keyword evidence="2" id="KW-0963">Cytoplasm</keyword>
<dbReference type="Gene3D" id="3.40.50.620">
    <property type="entry name" value="HUPs"/>
    <property type="match status" value="2"/>
</dbReference>
<keyword evidence="3 10" id="KW-0436">Ligase</keyword>
<dbReference type="EMBL" id="JBHSGQ010000005">
    <property type="protein sequence ID" value="MFC4725741.1"/>
    <property type="molecule type" value="Genomic_DNA"/>
</dbReference>
<dbReference type="SUPFAM" id="SSF50677">
    <property type="entry name" value="ValRS/IleRS/LeuRS editing domain"/>
    <property type="match status" value="1"/>
</dbReference>
<feature type="domain" description="Methionyl/Valyl/Leucyl/Isoleucyl-tRNA synthetase anticodon-binding" evidence="12">
    <location>
        <begin position="643"/>
        <end position="797"/>
    </location>
</feature>
<dbReference type="PANTHER" id="PTHR11946">
    <property type="entry name" value="VALYL-TRNA SYNTHETASES"/>
    <property type="match status" value="1"/>
</dbReference>